<gene>
    <name evidence="2" type="ORF">NHX12_004964</name>
</gene>
<dbReference type="SUPFAM" id="SSF56672">
    <property type="entry name" value="DNA/RNA polymerases"/>
    <property type="match status" value="1"/>
</dbReference>
<dbReference type="Proteomes" id="UP001148018">
    <property type="component" value="Unassembled WGS sequence"/>
</dbReference>
<keyword evidence="3" id="KW-1185">Reference proteome</keyword>
<protein>
    <recommendedName>
        <fullName evidence="1">Reverse transcriptase domain-containing protein</fullName>
    </recommendedName>
</protein>
<evidence type="ECO:0000313" key="2">
    <source>
        <dbReference type="EMBL" id="KAJ3595661.1"/>
    </source>
</evidence>
<dbReference type="CDD" id="cd01650">
    <property type="entry name" value="RT_nLTR_like"/>
    <property type="match status" value="1"/>
</dbReference>
<proteinExistence type="predicted"/>
<evidence type="ECO:0000259" key="1">
    <source>
        <dbReference type="PROSITE" id="PS50878"/>
    </source>
</evidence>
<name>A0A9Q0IG18_9TELE</name>
<organism evidence="2 3">
    <name type="scientific">Muraenolepis orangiensis</name>
    <name type="common">Patagonian moray cod</name>
    <dbReference type="NCBI Taxonomy" id="630683"/>
    <lineage>
        <taxon>Eukaryota</taxon>
        <taxon>Metazoa</taxon>
        <taxon>Chordata</taxon>
        <taxon>Craniata</taxon>
        <taxon>Vertebrata</taxon>
        <taxon>Euteleostomi</taxon>
        <taxon>Actinopterygii</taxon>
        <taxon>Neopterygii</taxon>
        <taxon>Teleostei</taxon>
        <taxon>Neoteleostei</taxon>
        <taxon>Acanthomorphata</taxon>
        <taxon>Zeiogadaria</taxon>
        <taxon>Gadariae</taxon>
        <taxon>Gadiformes</taxon>
        <taxon>Muraenolepidoidei</taxon>
        <taxon>Muraenolepididae</taxon>
        <taxon>Muraenolepis</taxon>
    </lineage>
</organism>
<dbReference type="PROSITE" id="PS50878">
    <property type="entry name" value="RT_POL"/>
    <property type="match status" value="1"/>
</dbReference>
<dbReference type="EMBL" id="JANIIK010000111">
    <property type="protein sequence ID" value="KAJ3595661.1"/>
    <property type="molecule type" value="Genomic_DNA"/>
</dbReference>
<dbReference type="PANTHER" id="PTHR19446">
    <property type="entry name" value="REVERSE TRANSCRIPTASES"/>
    <property type="match status" value="1"/>
</dbReference>
<comment type="caution">
    <text evidence="2">The sequence shown here is derived from an EMBL/GenBank/DDBJ whole genome shotgun (WGS) entry which is preliminary data.</text>
</comment>
<dbReference type="InterPro" id="IPR043502">
    <property type="entry name" value="DNA/RNA_pol_sf"/>
</dbReference>
<sequence>MVNGDFAKLTRKHGIKISAGFACTVEEIGLAVGEKVGHGSIKSLARMNSAVVIFLDQVEKVNCVIETGITNGQRRVIHSLLSGTGQEITEPSQIRRRAVSFYSTLYTSEYEEGETLSEGFCNGLPQVSEEANSQLEGPLTIQELQTALQGMQGRRAPGIDGLSVEFYKAYWDVLSHDLLDVFNESLASGSMPVSCRRAVITLLPKKGNLQDIKNWRPVSLLCFGTRLGKAVEQVIHRDQTYCVPGRSMVDNVHLIRDVLEVSSSLDINTGLISLDQEKAFDRVEHSFLWKVMEKFGFSAGFIAKIKVLYNKIESVLKFNGGLCAPFRVCRGVRQGCALSGMLYALSLEPLLSKIRSKLQGLFLPGLNGNMVLSVYADDVVVFVRDQKDTDILVDIVRDFSSASAARVNWKKSEALAVGEWSGGLPVLPQNMVWKKDGFKYLGVFLGKETVVLKNWEDVIEKIEGKLSKWKWLLPQMSFKEPLIHKARLDVSSSETPGLTVALCRSKTLCLQQLVDAVGPELSDAQALGSLLGLHSVRVAQRILQLWSQILCPEEKRLLRSYGQGRARPDPADPFPEIYLSPGLGELTGPLLQRWCHGDIVCSVVDEDLHFAQAFKT</sequence>
<dbReference type="InterPro" id="IPR000477">
    <property type="entry name" value="RT_dom"/>
</dbReference>
<evidence type="ECO:0000313" key="3">
    <source>
        <dbReference type="Proteomes" id="UP001148018"/>
    </source>
</evidence>
<accession>A0A9Q0IG18</accession>
<dbReference type="AlphaFoldDB" id="A0A9Q0IG18"/>
<dbReference type="Pfam" id="PF00078">
    <property type="entry name" value="RVT_1"/>
    <property type="match status" value="1"/>
</dbReference>
<feature type="domain" description="Reverse transcriptase" evidence="1">
    <location>
        <begin position="184"/>
        <end position="445"/>
    </location>
</feature>
<reference evidence="2" key="1">
    <citation type="submission" date="2022-07" db="EMBL/GenBank/DDBJ databases">
        <title>Chromosome-level genome of Muraenolepis orangiensis.</title>
        <authorList>
            <person name="Kim J."/>
        </authorList>
    </citation>
    <scope>NUCLEOTIDE SEQUENCE</scope>
    <source>
        <strain evidence="2">KU_S4_2022</strain>
        <tissue evidence="2">Muscle</tissue>
    </source>
</reference>